<protein>
    <submittedName>
        <fullName evidence="2">DUF2235 domain-containing protein</fullName>
    </submittedName>
</protein>
<dbReference type="InterPro" id="IPR018712">
    <property type="entry name" value="Tle1-like_cat"/>
</dbReference>
<dbReference type="PANTHER" id="PTHR33840:SF1">
    <property type="entry name" value="TLE1 PHOSPHOLIPASE DOMAIN-CONTAINING PROTEIN"/>
    <property type="match status" value="1"/>
</dbReference>
<feature type="domain" description="T6SS Phospholipase effector Tle1-like catalytic" evidence="1">
    <location>
        <begin position="50"/>
        <end position="284"/>
    </location>
</feature>
<organism evidence="2 3">
    <name type="scientific">Luteimonas rhizosphaericola</name>
    <dbReference type="NCBI Taxonomy" id="3042024"/>
    <lineage>
        <taxon>Bacteria</taxon>
        <taxon>Pseudomonadati</taxon>
        <taxon>Pseudomonadota</taxon>
        <taxon>Gammaproteobacteria</taxon>
        <taxon>Lysobacterales</taxon>
        <taxon>Lysobacteraceae</taxon>
        <taxon>Luteimonas</taxon>
    </lineage>
</organism>
<reference evidence="2 3" key="1">
    <citation type="submission" date="2023-04" db="EMBL/GenBank/DDBJ databases">
        <title>Luteimonas sp. M1R5S18.</title>
        <authorList>
            <person name="Sun J.-Q."/>
        </authorList>
    </citation>
    <scope>NUCLEOTIDE SEQUENCE [LARGE SCALE GENOMIC DNA]</scope>
    <source>
        <strain evidence="2 3">M1R5S18</strain>
    </source>
</reference>
<name>A0ABT6JE84_9GAMM</name>
<evidence type="ECO:0000313" key="2">
    <source>
        <dbReference type="EMBL" id="MDH5828985.1"/>
    </source>
</evidence>
<keyword evidence="3" id="KW-1185">Reference proteome</keyword>
<gene>
    <name evidence="2" type="ORF">QFW80_00400</name>
</gene>
<dbReference type="RefSeq" id="WP_280598942.1">
    <property type="nucleotide sequence ID" value="NZ_JARXRN010000006.1"/>
</dbReference>
<comment type="caution">
    <text evidence="2">The sequence shown here is derived from an EMBL/GenBank/DDBJ whole genome shotgun (WGS) entry which is preliminary data.</text>
</comment>
<evidence type="ECO:0000259" key="1">
    <source>
        <dbReference type="Pfam" id="PF09994"/>
    </source>
</evidence>
<evidence type="ECO:0000313" key="3">
    <source>
        <dbReference type="Proteomes" id="UP001156831"/>
    </source>
</evidence>
<dbReference type="EMBL" id="JARXRN010000006">
    <property type="protein sequence ID" value="MDH5828985.1"/>
    <property type="molecule type" value="Genomic_DNA"/>
</dbReference>
<sequence>MGGQRHPDGVETYPATDADLELFVEASYELARFDAPALLSSHHPQGRLYVAAFDGTGNSRVRDLPENHTNVALIHEQVASRVRADEDRLGYSRLGTGYVEGVGTQGGLAGTLDLISGRTYQARLEEMYLQFVTEAARWIDEDPNADIRLASIGFSRGAEQAAGFTRMVEARGIQNPEGAIVERGRDGLIERVEFTRPPLREPGTVVQAIGLFDPVGTGVPREHDRRPAASVISGFQLTAEHERRNLFQGTRVADMGATSDGRFLNVLVPGAHSDVGGGYRQNGLSIRSGNLMIDYLNALSDEPFLAKRPEPQDPALNVIHRSEQHQIFYRTSEFDRDGIRVHQEDLAPPPLCRIDCRDAEPRNEAMAASVDWQPVVVGPAPAAPAAVLEDADARAAVDQLLQAAGRHDAYAVWQLSRDLLDGPAGQAWLAAGEERLRAVPMVGEQTQQRAPAVPELER</sequence>
<accession>A0ABT6JE84</accession>
<dbReference type="Proteomes" id="UP001156831">
    <property type="component" value="Unassembled WGS sequence"/>
</dbReference>
<dbReference type="PANTHER" id="PTHR33840">
    <property type="match status" value="1"/>
</dbReference>
<dbReference type="Pfam" id="PF09994">
    <property type="entry name" value="T6SS_Tle1-like_cat"/>
    <property type="match status" value="1"/>
</dbReference>
<proteinExistence type="predicted"/>